<name>Q5Z7J4_ORYSJ</name>
<evidence type="ECO:0000256" key="1">
    <source>
        <dbReference type="SAM" id="MobiDB-lite"/>
    </source>
</evidence>
<dbReference type="EMBL" id="AP004731">
    <property type="protein sequence ID" value="BAD54120.1"/>
    <property type="molecule type" value="Genomic_DNA"/>
</dbReference>
<gene>
    <name evidence="2" type="primary">OSJNBa0016D02.26</name>
</gene>
<dbReference type="AlphaFoldDB" id="Q5Z7J4"/>
<reference evidence="3" key="2">
    <citation type="journal article" date="2008" name="Nucleic Acids Res.">
        <title>The rice annotation project database (RAP-DB): 2008 update.</title>
        <authorList>
            <consortium name="The rice annotation project (RAP)"/>
        </authorList>
    </citation>
    <scope>GENOME REANNOTATION</scope>
    <source>
        <strain evidence="3">cv. Nipponbare</strain>
    </source>
</reference>
<protein>
    <submittedName>
        <fullName evidence="2">Uncharacterized protein</fullName>
    </submittedName>
</protein>
<evidence type="ECO:0000313" key="3">
    <source>
        <dbReference type="Proteomes" id="UP000000763"/>
    </source>
</evidence>
<reference evidence="3" key="1">
    <citation type="journal article" date="2005" name="Nature">
        <title>The map-based sequence of the rice genome.</title>
        <authorList>
            <consortium name="International rice genome sequencing project (IRGSP)"/>
            <person name="Matsumoto T."/>
            <person name="Wu J."/>
            <person name="Kanamori H."/>
            <person name="Katayose Y."/>
            <person name="Fujisawa M."/>
            <person name="Namiki N."/>
            <person name="Mizuno H."/>
            <person name="Yamamoto K."/>
            <person name="Antonio B.A."/>
            <person name="Baba T."/>
            <person name="Sakata K."/>
            <person name="Nagamura Y."/>
            <person name="Aoki H."/>
            <person name="Arikawa K."/>
            <person name="Arita K."/>
            <person name="Bito T."/>
            <person name="Chiden Y."/>
            <person name="Fujitsuka N."/>
            <person name="Fukunaka R."/>
            <person name="Hamada M."/>
            <person name="Harada C."/>
            <person name="Hayashi A."/>
            <person name="Hijishita S."/>
            <person name="Honda M."/>
            <person name="Hosokawa S."/>
            <person name="Ichikawa Y."/>
            <person name="Idonuma A."/>
            <person name="Iijima M."/>
            <person name="Ikeda M."/>
            <person name="Ikeno M."/>
            <person name="Ito K."/>
            <person name="Ito S."/>
            <person name="Ito T."/>
            <person name="Ito Y."/>
            <person name="Ito Y."/>
            <person name="Iwabuchi A."/>
            <person name="Kamiya K."/>
            <person name="Karasawa W."/>
            <person name="Kurita K."/>
            <person name="Katagiri S."/>
            <person name="Kikuta A."/>
            <person name="Kobayashi H."/>
            <person name="Kobayashi N."/>
            <person name="Machita K."/>
            <person name="Maehara T."/>
            <person name="Masukawa M."/>
            <person name="Mizubayashi T."/>
            <person name="Mukai Y."/>
            <person name="Nagasaki H."/>
            <person name="Nagata Y."/>
            <person name="Naito S."/>
            <person name="Nakashima M."/>
            <person name="Nakama Y."/>
            <person name="Nakamichi Y."/>
            <person name="Nakamura M."/>
            <person name="Meguro A."/>
            <person name="Negishi M."/>
            <person name="Ohta I."/>
            <person name="Ohta T."/>
            <person name="Okamoto M."/>
            <person name="Ono N."/>
            <person name="Saji S."/>
            <person name="Sakaguchi M."/>
            <person name="Sakai K."/>
            <person name="Shibata M."/>
            <person name="Shimokawa T."/>
            <person name="Song J."/>
            <person name="Takazaki Y."/>
            <person name="Terasawa K."/>
            <person name="Tsugane M."/>
            <person name="Tsuji K."/>
            <person name="Ueda S."/>
            <person name="Waki K."/>
            <person name="Yamagata H."/>
            <person name="Yamamoto M."/>
            <person name="Yamamoto S."/>
            <person name="Yamane H."/>
            <person name="Yoshiki S."/>
            <person name="Yoshihara R."/>
            <person name="Yukawa K."/>
            <person name="Zhong H."/>
            <person name="Yano M."/>
            <person name="Yuan Q."/>
            <person name="Ouyang S."/>
            <person name="Liu J."/>
            <person name="Jones K.M."/>
            <person name="Gansberger K."/>
            <person name="Moffat K."/>
            <person name="Hill J."/>
            <person name="Bera J."/>
            <person name="Fadrosh D."/>
            <person name="Jin S."/>
            <person name="Johri S."/>
            <person name="Kim M."/>
            <person name="Overton L."/>
            <person name="Reardon M."/>
            <person name="Tsitrin T."/>
            <person name="Vuong H."/>
            <person name="Weaver B."/>
            <person name="Ciecko A."/>
            <person name="Tallon L."/>
            <person name="Jackson J."/>
            <person name="Pai G."/>
            <person name="Aken S.V."/>
            <person name="Utterback T."/>
            <person name="Reidmuller S."/>
            <person name="Feldblyum T."/>
            <person name="Hsiao J."/>
            <person name="Zismann V."/>
            <person name="Iobst S."/>
            <person name="de Vazeille A.R."/>
            <person name="Buell C.R."/>
            <person name="Ying K."/>
            <person name="Li Y."/>
            <person name="Lu T."/>
            <person name="Huang Y."/>
            <person name="Zhao Q."/>
            <person name="Feng Q."/>
            <person name="Zhang L."/>
            <person name="Zhu J."/>
            <person name="Weng Q."/>
            <person name="Mu J."/>
            <person name="Lu Y."/>
            <person name="Fan D."/>
            <person name="Liu Y."/>
            <person name="Guan J."/>
            <person name="Zhang Y."/>
            <person name="Yu S."/>
            <person name="Liu X."/>
            <person name="Zhang Y."/>
            <person name="Hong G."/>
            <person name="Han B."/>
            <person name="Choisne N."/>
            <person name="Demange N."/>
            <person name="Orjeda G."/>
            <person name="Samain S."/>
            <person name="Cattolico L."/>
            <person name="Pelletier E."/>
            <person name="Couloux A."/>
            <person name="Segurens B."/>
            <person name="Wincker P."/>
            <person name="D'Hont A."/>
            <person name="Scarpelli C."/>
            <person name="Weissenbach J."/>
            <person name="Salanoubat M."/>
            <person name="Quetier F."/>
            <person name="Yu Y."/>
            <person name="Kim H.R."/>
            <person name="Rambo T."/>
            <person name="Currie J."/>
            <person name="Collura K."/>
            <person name="Luo M."/>
            <person name="Yang T."/>
            <person name="Ammiraju J.S.S."/>
            <person name="Engler F."/>
            <person name="Soderlund C."/>
            <person name="Wing R.A."/>
            <person name="Palmer L.E."/>
            <person name="de la Bastide M."/>
            <person name="Spiegel L."/>
            <person name="Nascimento L."/>
            <person name="Zutavern T."/>
            <person name="O'Shaughnessy A."/>
            <person name="Dike S."/>
            <person name="Dedhia N."/>
            <person name="Preston R."/>
            <person name="Balija V."/>
            <person name="McCombie W.R."/>
            <person name="Chow T."/>
            <person name="Chen H."/>
            <person name="Chung M."/>
            <person name="Chen C."/>
            <person name="Shaw J."/>
            <person name="Wu H."/>
            <person name="Hsiao K."/>
            <person name="Chao Y."/>
            <person name="Chu M."/>
            <person name="Cheng C."/>
            <person name="Hour A."/>
            <person name="Lee P."/>
            <person name="Lin S."/>
            <person name="Lin Y."/>
            <person name="Liou J."/>
            <person name="Liu S."/>
            <person name="Hsing Y."/>
            <person name="Raghuvanshi S."/>
            <person name="Mohanty A."/>
            <person name="Bharti A.K."/>
            <person name="Gaur A."/>
            <person name="Gupta V."/>
            <person name="Kumar D."/>
            <person name="Ravi V."/>
            <person name="Vij S."/>
            <person name="Kapur A."/>
            <person name="Khurana P."/>
            <person name="Khurana P."/>
            <person name="Khurana J.P."/>
            <person name="Tyagi A.K."/>
            <person name="Gaikwad K."/>
            <person name="Singh A."/>
            <person name="Dalal V."/>
            <person name="Srivastava S."/>
            <person name="Dixit A."/>
            <person name="Pal A.K."/>
            <person name="Ghazi I.A."/>
            <person name="Yadav M."/>
            <person name="Pandit A."/>
            <person name="Bhargava A."/>
            <person name="Sureshbabu K."/>
            <person name="Batra K."/>
            <person name="Sharma T.R."/>
            <person name="Mohapatra T."/>
            <person name="Singh N.K."/>
            <person name="Messing J."/>
            <person name="Nelson A.B."/>
            <person name="Fuks G."/>
            <person name="Kavchok S."/>
            <person name="Keizer G."/>
            <person name="Linton E."/>
            <person name="Llaca V."/>
            <person name="Song R."/>
            <person name="Tanyolac B."/>
            <person name="Young S."/>
            <person name="Ho-Il K."/>
            <person name="Hahn J.H."/>
            <person name="Sangsakoo G."/>
            <person name="Vanavichit A."/>
            <person name="de Mattos Luiz.A.T."/>
            <person name="Zimmer P.D."/>
            <person name="Malone G."/>
            <person name="Dellagostin O."/>
            <person name="de Oliveira A.C."/>
            <person name="Bevan M."/>
            <person name="Bancroft I."/>
            <person name="Minx P."/>
            <person name="Cordum H."/>
            <person name="Wilson R."/>
            <person name="Cheng Z."/>
            <person name="Jin W."/>
            <person name="Jiang J."/>
            <person name="Leong S.A."/>
            <person name="Iwama H."/>
            <person name="Gojobori T."/>
            <person name="Itoh T."/>
            <person name="Niimura Y."/>
            <person name="Fujii Y."/>
            <person name="Habara T."/>
            <person name="Sakai H."/>
            <person name="Sato Y."/>
            <person name="Wilson G."/>
            <person name="Kumar K."/>
            <person name="McCouch S."/>
            <person name="Juretic N."/>
            <person name="Hoen D."/>
            <person name="Wright S."/>
            <person name="Bruskiewich R."/>
            <person name="Bureau T."/>
            <person name="Miyao A."/>
            <person name="Hirochika H."/>
            <person name="Nishikawa T."/>
            <person name="Kadowaki K."/>
            <person name="Sugiura M."/>
            <person name="Burr B."/>
            <person name="Sasaki T."/>
        </authorList>
    </citation>
    <scope>NUCLEOTIDE SEQUENCE [LARGE SCALE GENOMIC DNA]</scope>
    <source>
        <strain evidence="3">cv. Nipponbare</strain>
    </source>
</reference>
<feature type="region of interest" description="Disordered" evidence="1">
    <location>
        <begin position="1"/>
        <end position="58"/>
    </location>
</feature>
<dbReference type="Proteomes" id="UP000000763">
    <property type="component" value="Chromosome 6"/>
</dbReference>
<proteinExistence type="predicted"/>
<organism evidence="2 3">
    <name type="scientific">Oryza sativa subsp. japonica</name>
    <name type="common">Rice</name>
    <dbReference type="NCBI Taxonomy" id="39947"/>
    <lineage>
        <taxon>Eukaryota</taxon>
        <taxon>Viridiplantae</taxon>
        <taxon>Streptophyta</taxon>
        <taxon>Embryophyta</taxon>
        <taxon>Tracheophyta</taxon>
        <taxon>Spermatophyta</taxon>
        <taxon>Magnoliopsida</taxon>
        <taxon>Liliopsida</taxon>
        <taxon>Poales</taxon>
        <taxon>Poaceae</taxon>
        <taxon>BOP clade</taxon>
        <taxon>Oryzoideae</taxon>
        <taxon>Oryzeae</taxon>
        <taxon>Oryzinae</taxon>
        <taxon>Oryza</taxon>
        <taxon>Oryza sativa</taxon>
    </lineage>
</organism>
<sequence>MGYEGLAVGGRLGRAVRRQRRHQIPGDVGADRDEEDSETEAPHHRRLQEEERVEGEGS</sequence>
<evidence type="ECO:0000313" key="2">
    <source>
        <dbReference type="EMBL" id="BAD54120.1"/>
    </source>
</evidence>
<feature type="compositionally biased region" description="Basic residues" evidence="1">
    <location>
        <begin position="14"/>
        <end position="23"/>
    </location>
</feature>
<accession>Q5Z7J4</accession>